<evidence type="ECO:0000256" key="10">
    <source>
        <dbReference type="ARBA" id="ARBA00039918"/>
    </source>
</evidence>
<keyword evidence="5 11" id="KW-0812">Transmembrane</keyword>
<feature type="domain" description="Major facilitator superfamily (MFS) profile" evidence="12">
    <location>
        <begin position="4"/>
        <end position="414"/>
    </location>
</feature>
<dbReference type="InterPro" id="IPR020846">
    <property type="entry name" value="MFS_dom"/>
</dbReference>
<dbReference type="OrthoDB" id="9066401at2"/>
<evidence type="ECO:0000256" key="9">
    <source>
        <dbReference type="ARBA" id="ARBA00037295"/>
    </source>
</evidence>
<feature type="transmembrane region" description="Helical" evidence="11">
    <location>
        <begin position="101"/>
        <end position="121"/>
    </location>
</feature>
<feature type="transmembrane region" description="Helical" evidence="11">
    <location>
        <begin position="40"/>
        <end position="65"/>
    </location>
</feature>
<evidence type="ECO:0000256" key="4">
    <source>
        <dbReference type="ARBA" id="ARBA00022475"/>
    </source>
</evidence>
<dbReference type="Pfam" id="PF07690">
    <property type="entry name" value="MFS_1"/>
    <property type="match status" value="1"/>
</dbReference>
<keyword evidence="7 11" id="KW-1133">Transmembrane helix</keyword>
<evidence type="ECO:0000313" key="14">
    <source>
        <dbReference type="Proteomes" id="UP000194360"/>
    </source>
</evidence>
<feature type="transmembrane region" description="Helical" evidence="11">
    <location>
        <begin position="231"/>
        <end position="252"/>
    </location>
</feature>
<dbReference type="PROSITE" id="PS50850">
    <property type="entry name" value="MFS"/>
    <property type="match status" value="1"/>
</dbReference>
<dbReference type="CDD" id="cd17369">
    <property type="entry name" value="MFS_ShiA_like"/>
    <property type="match status" value="1"/>
</dbReference>
<dbReference type="AlphaFoldDB" id="A0A1Y2MHN9"/>
<organism evidence="13 14">
    <name type="scientific">Pseudonocardia autotrophica</name>
    <name type="common">Amycolata autotrophica</name>
    <name type="synonym">Nocardia autotrophica</name>
    <dbReference type="NCBI Taxonomy" id="2074"/>
    <lineage>
        <taxon>Bacteria</taxon>
        <taxon>Bacillati</taxon>
        <taxon>Actinomycetota</taxon>
        <taxon>Actinomycetes</taxon>
        <taxon>Pseudonocardiales</taxon>
        <taxon>Pseudonocardiaceae</taxon>
        <taxon>Pseudonocardia</taxon>
    </lineage>
</organism>
<dbReference type="InterPro" id="IPR036259">
    <property type="entry name" value="MFS_trans_sf"/>
</dbReference>
<dbReference type="GO" id="GO:0015293">
    <property type="term" value="F:symporter activity"/>
    <property type="evidence" value="ECO:0007669"/>
    <property type="project" value="UniProtKB-KW"/>
</dbReference>
<feature type="transmembrane region" description="Helical" evidence="11">
    <location>
        <begin position="389"/>
        <end position="410"/>
    </location>
</feature>
<feature type="transmembrane region" description="Helical" evidence="11">
    <location>
        <begin position="142"/>
        <end position="164"/>
    </location>
</feature>
<evidence type="ECO:0000256" key="6">
    <source>
        <dbReference type="ARBA" id="ARBA00022847"/>
    </source>
</evidence>
<evidence type="ECO:0000256" key="8">
    <source>
        <dbReference type="ARBA" id="ARBA00023136"/>
    </source>
</evidence>
<reference evidence="13 14" key="1">
    <citation type="submission" date="2016-09" db="EMBL/GenBank/DDBJ databases">
        <title>Pseudonocardia autotrophica DSM535, a candidate organism with high potential of specific P450 cytochromes.</title>
        <authorList>
            <person name="Grumaz C."/>
            <person name="Vainshtein Y."/>
            <person name="Kirstahler P."/>
            <person name="Sohn K."/>
        </authorList>
    </citation>
    <scope>NUCLEOTIDE SEQUENCE [LARGE SCALE GENOMIC DNA]</scope>
    <source>
        <strain evidence="13 14">DSM 535</strain>
    </source>
</reference>
<proteinExistence type="inferred from homology"/>
<keyword evidence="4" id="KW-1003">Cell membrane</keyword>
<dbReference type="Proteomes" id="UP000194360">
    <property type="component" value="Unassembled WGS sequence"/>
</dbReference>
<evidence type="ECO:0000313" key="13">
    <source>
        <dbReference type="EMBL" id="OSY34770.1"/>
    </source>
</evidence>
<dbReference type="GO" id="GO:0005886">
    <property type="term" value="C:plasma membrane"/>
    <property type="evidence" value="ECO:0007669"/>
    <property type="project" value="UniProtKB-SubCell"/>
</dbReference>
<dbReference type="PANTHER" id="PTHR43045">
    <property type="entry name" value="SHIKIMATE TRANSPORTER"/>
    <property type="match status" value="1"/>
</dbReference>
<feature type="transmembrane region" description="Helical" evidence="11">
    <location>
        <begin position="77"/>
        <end position="95"/>
    </location>
</feature>
<gene>
    <name evidence="13" type="primary">yhjE_12</name>
    <name evidence="13" type="ORF">BG845_06547</name>
</gene>
<evidence type="ECO:0000256" key="7">
    <source>
        <dbReference type="ARBA" id="ARBA00022989"/>
    </source>
</evidence>
<evidence type="ECO:0000256" key="2">
    <source>
        <dbReference type="ARBA" id="ARBA00008240"/>
    </source>
</evidence>
<comment type="caution">
    <text evidence="13">The sequence shown here is derived from an EMBL/GenBank/DDBJ whole genome shotgun (WGS) entry which is preliminary data.</text>
</comment>
<accession>A0A1Y2MHN9</accession>
<dbReference type="SUPFAM" id="SSF103473">
    <property type="entry name" value="MFS general substrate transporter"/>
    <property type="match status" value="1"/>
</dbReference>
<evidence type="ECO:0000259" key="12">
    <source>
        <dbReference type="PROSITE" id="PS50850"/>
    </source>
</evidence>
<evidence type="ECO:0000256" key="5">
    <source>
        <dbReference type="ARBA" id="ARBA00022692"/>
    </source>
</evidence>
<protein>
    <recommendedName>
        <fullName evidence="10">Putative proline/betaine transporter</fullName>
    </recommendedName>
</protein>
<keyword evidence="6" id="KW-0769">Symport</keyword>
<evidence type="ECO:0000256" key="11">
    <source>
        <dbReference type="SAM" id="Phobius"/>
    </source>
</evidence>
<feature type="transmembrane region" description="Helical" evidence="11">
    <location>
        <begin position="365"/>
        <end position="383"/>
    </location>
</feature>
<sequence>MRKVTLSSFLGQTLESYDFLLYGTTAALVFDKVFFPDLDPIAGTLAALSTFAVGFVARPVGGAFFGHFGDRVGRKSIFAITLLLMGIVTVGIGLLPGYATIGVAAPLILVVFRFVQGFAVGGEWAGASLMVLEQAPTKRRGLFASAIGVGTSAGVLLSTGAVALTSQMDAEAFLAWGWRIPFLASLPLILFALYVRMRLPEPEVFAKAKEDRKRARHPLVTLFSTHRRSMLLVILMSLAESVPFFLASVWVLSYAPQYFGIDRSFLLACVTISAAIGLVTIPAFAALSDRIGRRRLCLASSLAIALLTFPFFWALESTLPVIIVLTYIVLINGGHDAIASVQSSYYAELFELRIRYSGTALSRQLGAMIGGGFAPFIATALVALSGGSWILVACYMMLASLVAAVATYFAPETYRSDLASTSSPGRA</sequence>
<dbReference type="InterPro" id="IPR011701">
    <property type="entry name" value="MFS"/>
</dbReference>
<evidence type="ECO:0000256" key="3">
    <source>
        <dbReference type="ARBA" id="ARBA00022448"/>
    </source>
</evidence>
<dbReference type="RefSeq" id="WP_085916593.1">
    <property type="nucleotide sequence ID" value="NZ_AP018920.1"/>
</dbReference>
<comment type="subcellular location">
    <subcellularLocation>
        <location evidence="1">Cell membrane</location>
        <topology evidence="1">Multi-pass membrane protein</topology>
    </subcellularLocation>
</comment>
<dbReference type="FunFam" id="1.20.1250.20:FF:000001">
    <property type="entry name" value="Dicarboxylate MFS transporter"/>
    <property type="match status" value="1"/>
</dbReference>
<name>A0A1Y2MHN9_PSEAH</name>
<keyword evidence="14" id="KW-1185">Reference proteome</keyword>
<feature type="transmembrane region" description="Helical" evidence="11">
    <location>
        <begin position="176"/>
        <end position="195"/>
    </location>
</feature>
<dbReference type="PANTHER" id="PTHR43045:SF1">
    <property type="entry name" value="SHIKIMATE TRANSPORTER"/>
    <property type="match status" value="1"/>
</dbReference>
<keyword evidence="3" id="KW-0813">Transport</keyword>
<comment type="function">
    <text evidence="9">May be a proton symporter involved in the uptake of osmolytes such as proline and glycine betaine.</text>
</comment>
<keyword evidence="8 11" id="KW-0472">Membrane</keyword>
<feature type="transmembrane region" description="Helical" evidence="11">
    <location>
        <begin position="296"/>
        <end position="315"/>
    </location>
</feature>
<evidence type="ECO:0000256" key="1">
    <source>
        <dbReference type="ARBA" id="ARBA00004651"/>
    </source>
</evidence>
<feature type="transmembrane region" description="Helical" evidence="11">
    <location>
        <begin position="264"/>
        <end position="284"/>
    </location>
</feature>
<comment type="similarity">
    <text evidence="2">Belongs to the major facilitator superfamily. Metabolite:H+ Symporter (MHS) family (TC 2.A.1.6) family.</text>
</comment>
<dbReference type="EMBL" id="MIGB01000067">
    <property type="protein sequence ID" value="OSY34770.1"/>
    <property type="molecule type" value="Genomic_DNA"/>
</dbReference>
<feature type="transmembrane region" description="Helical" evidence="11">
    <location>
        <begin position="321"/>
        <end position="345"/>
    </location>
</feature>
<dbReference type="Gene3D" id="1.20.1250.20">
    <property type="entry name" value="MFS general substrate transporter like domains"/>
    <property type="match status" value="2"/>
</dbReference>